<sequence>MDDDPWRTTEEVADWFRTEASTVRYWRHAGIGPRGVKIGRRVLYRDSEVKRWEREREAAESGAA</sequence>
<reference evidence="2 3" key="1">
    <citation type="journal article" date="2021" name="ACS Chem. Biol.">
        <title>Genomic-Led Discovery of a Novel Glycopeptide Antibiotic by Nonomuraea coxensis DSM 45129.</title>
        <authorList>
            <person name="Yushchuk O."/>
            <person name="Vior N.M."/>
            <person name="Andreo-Vidal A."/>
            <person name="Berini F."/>
            <person name="Ruckert C."/>
            <person name="Busche T."/>
            <person name="Binda E."/>
            <person name="Kalinowski J."/>
            <person name="Truman A.W."/>
            <person name="Marinelli F."/>
        </authorList>
    </citation>
    <scope>NUCLEOTIDE SEQUENCE [LARGE SCALE GENOMIC DNA]</scope>
    <source>
        <strain evidence="2 3">DSM 45129</strain>
    </source>
</reference>
<evidence type="ECO:0000259" key="1">
    <source>
        <dbReference type="Pfam" id="PF12728"/>
    </source>
</evidence>
<dbReference type="RefSeq" id="WP_020545102.1">
    <property type="nucleotide sequence ID" value="NZ_CP068985.1"/>
</dbReference>
<dbReference type="Gene3D" id="1.10.10.10">
    <property type="entry name" value="Winged helix-like DNA-binding domain superfamily/Winged helix DNA-binding domain"/>
    <property type="match status" value="1"/>
</dbReference>
<evidence type="ECO:0000313" key="3">
    <source>
        <dbReference type="Proteomes" id="UP000824681"/>
    </source>
</evidence>
<dbReference type="Pfam" id="PF12728">
    <property type="entry name" value="HTH_17"/>
    <property type="match status" value="1"/>
</dbReference>
<proteinExistence type="predicted"/>
<protein>
    <submittedName>
        <fullName evidence="2">Helix-turn-helix domain protein</fullName>
    </submittedName>
</protein>
<dbReference type="InterPro" id="IPR036388">
    <property type="entry name" value="WH-like_DNA-bd_sf"/>
</dbReference>
<dbReference type="InterPro" id="IPR041657">
    <property type="entry name" value="HTH_17"/>
</dbReference>
<feature type="domain" description="Helix-turn-helix" evidence="1">
    <location>
        <begin position="8"/>
        <end position="56"/>
    </location>
</feature>
<dbReference type="Proteomes" id="UP000824681">
    <property type="component" value="Chromosome"/>
</dbReference>
<organism evidence="2 3">
    <name type="scientific">Nonomuraea coxensis DSM 45129</name>
    <dbReference type="NCBI Taxonomy" id="1122611"/>
    <lineage>
        <taxon>Bacteria</taxon>
        <taxon>Bacillati</taxon>
        <taxon>Actinomycetota</taxon>
        <taxon>Actinomycetes</taxon>
        <taxon>Streptosporangiales</taxon>
        <taxon>Streptosporangiaceae</taxon>
        <taxon>Nonomuraea</taxon>
    </lineage>
</organism>
<evidence type="ECO:0000313" key="2">
    <source>
        <dbReference type="EMBL" id="QYC44945.1"/>
    </source>
</evidence>
<keyword evidence="3" id="KW-1185">Reference proteome</keyword>
<name>A0ABX8UBQ7_9ACTN</name>
<dbReference type="EMBL" id="CP068985">
    <property type="protein sequence ID" value="QYC44945.1"/>
    <property type="molecule type" value="Genomic_DNA"/>
</dbReference>
<dbReference type="InterPro" id="IPR009061">
    <property type="entry name" value="DNA-bd_dom_put_sf"/>
</dbReference>
<dbReference type="SUPFAM" id="SSF46955">
    <property type="entry name" value="Putative DNA-binding domain"/>
    <property type="match status" value="1"/>
</dbReference>
<accession>A0ABX8UBQ7</accession>
<gene>
    <name evidence="2" type="ORF">Nocox_36955</name>
</gene>